<reference evidence="2 3" key="1">
    <citation type="submission" date="2023-02" db="EMBL/GenBank/DDBJ databases">
        <title>LHISI_Scaffold_Assembly.</title>
        <authorList>
            <person name="Stuart O.P."/>
            <person name="Cleave R."/>
            <person name="Magrath M.J.L."/>
            <person name="Mikheyev A.S."/>
        </authorList>
    </citation>
    <scope>NUCLEOTIDE SEQUENCE [LARGE SCALE GENOMIC DNA]</scope>
    <source>
        <strain evidence="2">Daus_M_001</strain>
        <tissue evidence="2">Leg muscle</tissue>
    </source>
</reference>
<organism evidence="2 3">
    <name type="scientific">Dryococelus australis</name>
    <dbReference type="NCBI Taxonomy" id="614101"/>
    <lineage>
        <taxon>Eukaryota</taxon>
        <taxon>Metazoa</taxon>
        <taxon>Ecdysozoa</taxon>
        <taxon>Arthropoda</taxon>
        <taxon>Hexapoda</taxon>
        <taxon>Insecta</taxon>
        <taxon>Pterygota</taxon>
        <taxon>Neoptera</taxon>
        <taxon>Polyneoptera</taxon>
        <taxon>Phasmatodea</taxon>
        <taxon>Verophasmatodea</taxon>
        <taxon>Anareolatae</taxon>
        <taxon>Phasmatidae</taxon>
        <taxon>Eurycanthinae</taxon>
        <taxon>Dryococelus</taxon>
    </lineage>
</organism>
<sequence length="289" mass="31850">MRVIEVNMGRHWNEGAGVAGDPREGPPTNGPPRFALVGGERANLSATVAPSNAYGRIQPCKVTTLNIPTFAVRLVVLFRQNVQVENFHYSLDGLAGTVSRQAHSTKMQRAQYLYGDAENFADGESDSTQYVYMAEPMVPDSLRNVVYAPEYRRLLTSRSGDPVRVRRGEHGASRECKGGVVGGDHRENPPASDIIRHDSHIDGYSTDATCRRPSVLAPRYYKATRSRRRPTRLCLPVVSRPEPRRDNSIHDLTQLTRMCASANVFLDKPCNIATSMEATAGLLCAEPGN</sequence>
<protein>
    <submittedName>
        <fullName evidence="2">Uncharacterized protein</fullName>
    </submittedName>
</protein>
<evidence type="ECO:0000256" key="1">
    <source>
        <dbReference type="SAM" id="MobiDB-lite"/>
    </source>
</evidence>
<name>A0ABQ9GXD2_9NEOP</name>
<evidence type="ECO:0000313" key="2">
    <source>
        <dbReference type="EMBL" id="KAJ8876659.1"/>
    </source>
</evidence>
<comment type="caution">
    <text evidence="2">The sequence shown here is derived from an EMBL/GenBank/DDBJ whole genome shotgun (WGS) entry which is preliminary data.</text>
</comment>
<dbReference type="EMBL" id="JARBHB010000008">
    <property type="protein sequence ID" value="KAJ8876659.1"/>
    <property type="molecule type" value="Genomic_DNA"/>
</dbReference>
<dbReference type="Proteomes" id="UP001159363">
    <property type="component" value="Chromosome 7"/>
</dbReference>
<evidence type="ECO:0000313" key="3">
    <source>
        <dbReference type="Proteomes" id="UP001159363"/>
    </source>
</evidence>
<accession>A0ABQ9GXD2</accession>
<proteinExistence type="predicted"/>
<gene>
    <name evidence="2" type="ORF">PR048_021106</name>
</gene>
<feature type="region of interest" description="Disordered" evidence="1">
    <location>
        <begin position="162"/>
        <end position="192"/>
    </location>
</feature>
<keyword evidence="3" id="KW-1185">Reference proteome</keyword>